<protein>
    <submittedName>
        <fullName evidence="2">Uncharacterized protein</fullName>
    </submittedName>
</protein>
<evidence type="ECO:0000256" key="1">
    <source>
        <dbReference type="SAM" id="MobiDB-lite"/>
    </source>
</evidence>
<evidence type="ECO:0000313" key="3">
    <source>
        <dbReference type="Proteomes" id="UP000035721"/>
    </source>
</evidence>
<keyword evidence="3" id="KW-1185">Reference proteome</keyword>
<organism evidence="2 3">
    <name type="scientific">Nostocoides japonicum T1-X7</name>
    <dbReference type="NCBI Taxonomy" id="1194083"/>
    <lineage>
        <taxon>Bacteria</taxon>
        <taxon>Bacillati</taxon>
        <taxon>Actinomycetota</taxon>
        <taxon>Actinomycetes</taxon>
        <taxon>Micrococcales</taxon>
        <taxon>Intrasporangiaceae</taxon>
        <taxon>Nostocoides</taxon>
    </lineage>
</organism>
<gene>
    <name evidence="2" type="ORF">BN12_650002</name>
</gene>
<feature type="region of interest" description="Disordered" evidence="1">
    <location>
        <begin position="40"/>
        <end position="90"/>
    </location>
</feature>
<accession>A0A077M250</accession>
<proteinExistence type="predicted"/>
<dbReference type="STRING" id="1194083.BN12_650002"/>
<comment type="caution">
    <text evidence="2">The sequence shown here is derived from an EMBL/GenBank/DDBJ whole genome shotgun (WGS) entry which is preliminary data.</text>
</comment>
<dbReference type="AlphaFoldDB" id="A0A077M250"/>
<sequence length="90" mass="9917">MTTATGNSYWPLTTNGPRRTIENWLEDVACGTCERRGAKALSLSHHEPRTAPDSARNLRGVGATRPTLARYSRDQRRTSTGQLTDVSQMG</sequence>
<feature type="compositionally biased region" description="Polar residues" evidence="1">
    <location>
        <begin position="78"/>
        <end position="90"/>
    </location>
</feature>
<name>A0A077M250_9MICO</name>
<dbReference type="Proteomes" id="UP000035721">
    <property type="component" value="Unassembled WGS sequence"/>
</dbReference>
<dbReference type="EMBL" id="CAJB01000398">
    <property type="protein sequence ID" value="CCH79921.1"/>
    <property type="molecule type" value="Genomic_DNA"/>
</dbReference>
<evidence type="ECO:0000313" key="2">
    <source>
        <dbReference type="EMBL" id="CCH79921.1"/>
    </source>
</evidence>
<reference evidence="2 3" key="1">
    <citation type="journal article" date="2013" name="ISME J.">
        <title>A metabolic model for members of the genus Tetrasphaera involved in enhanced biological phosphorus removal.</title>
        <authorList>
            <person name="Kristiansen R."/>
            <person name="Nguyen H.T.T."/>
            <person name="Saunders A.M."/>
            <person name="Nielsen J.L."/>
            <person name="Wimmer R."/>
            <person name="Le V.Q."/>
            <person name="McIlroy S.J."/>
            <person name="Petrovski S."/>
            <person name="Seviour R.J."/>
            <person name="Calteau A."/>
            <person name="Nielsen K.L."/>
            <person name="Nielsen P.H."/>
        </authorList>
    </citation>
    <scope>NUCLEOTIDE SEQUENCE [LARGE SCALE GENOMIC DNA]</scope>
    <source>
        <strain evidence="2 3">T1-X7</strain>
    </source>
</reference>